<proteinExistence type="predicted"/>
<sequence length="357" mass="39720">MNGVTFVVAEHSKILAQRHGVKIYAPAYELGHRDEVEGKVEVERYPSISLPTYKEVNLPLVQIKRLEESVVRFGPEIIHFHSPGPMGLSAMKIAREMKVPLVGTYHSLFSEILPRLPISRWVPRNWIWHLSRRVFEKCDLVISPSGEIKRQMEAHGHKVRIEVVSNGIDTAAFLPKKKYGGKKAIFVGRVSHEKNIDVVVRVFGRVVKALPEATFAIVGDGPAREELEKLVGSLGLGGNINFLGYVKREILGEYYRGADVFVTASEMEVQPVTILEAMACGLPVVGVSAAGVVDMVEEGKNGFLVKSGETSEMAEKIIETLATKTNEKLGRNARRWAEENDVRVSVAKIEKLYNELI</sequence>
<dbReference type="PANTHER" id="PTHR45947">
    <property type="entry name" value="SULFOQUINOVOSYL TRANSFERASE SQD2"/>
    <property type="match status" value="1"/>
</dbReference>
<protein>
    <recommendedName>
        <fullName evidence="5">Glycosyl transferase family 1</fullName>
    </recommendedName>
</protein>
<evidence type="ECO:0000313" key="3">
    <source>
        <dbReference type="EMBL" id="OGD04404.1"/>
    </source>
</evidence>
<dbReference type="InterPro" id="IPR050194">
    <property type="entry name" value="Glycosyltransferase_grp1"/>
</dbReference>
<evidence type="ECO:0008006" key="5">
    <source>
        <dbReference type="Google" id="ProtNLM"/>
    </source>
</evidence>
<reference evidence="3 4" key="1">
    <citation type="journal article" date="2016" name="Nat. Commun.">
        <title>Thousands of microbial genomes shed light on interconnected biogeochemical processes in an aquifer system.</title>
        <authorList>
            <person name="Anantharaman K."/>
            <person name="Brown C.T."/>
            <person name="Hug L.A."/>
            <person name="Sharon I."/>
            <person name="Castelle C.J."/>
            <person name="Probst A.J."/>
            <person name="Thomas B.C."/>
            <person name="Singh A."/>
            <person name="Wilkins M.J."/>
            <person name="Karaoz U."/>
            <person name="Brodie E.L."/>
            <person name="Williams K.H."/>
            <person name="Hubbard S.S."/>
            <person name="Banfield J.F."/>
        </authorList>
    </citation>
    <scope>NUCLEOTIDE SEQUENCE [LARGE SCALE GENOMIC DNA]</scope>
</reference>
<dbReference type="EMBL" id="MEXN01000001">
    <property type="protein sequence ID" value="OGD04404.1"/>
    <property type="molecule type" value="Genomic_DNA"/>
</dbReference>
<dbReference type="SUPFAM" id="SSF53756">
    <property type="entry name" value="UDP-Glycosyltransferase/glycogen phosphorylase"/>
    <property type="match status" value="1"/>
</dbReference>
<feature type="domain" description="Glycosyltransferase subfamily 4-like N-terminal" evidence="2">
    <location>
        <begin position="2"/>
        <end position="171"/>
    </location>
</feature>
<dbReference type="Proteomes" id="UP000177080">
    <property type="component" value="Unassembled WGS sequence"/>
</dbReference>
<organism evidence="3 4">
    <name type="scientific">Candidatus Amesbacteria bacterium RIFCSPLOWO2_01_FULL_48_25</name>
    <dbReference type="NCBI Taxonomy" id="1797259"/>
    <lineage>
        <taxon>Bacteria</taxon>
        <taxon>Candidatus Amesiibacteriota</taxon>
    </lineage>
</organism>
<evidence type="ECO:0000259" key="1">
    <source>
        <dbReference type="Pfam" id="PF00534"/>
    </source>
</evidence>
<dbReference type="InterPro" id="IPR028098">
    <property type="entry name" value="Glyco_trans_4-like_N"/>
</dbReference>
<gene>
    <name evidence="3" type="ORF">A2989_05240</name>
</gene>
<dbReference type="STRING" id="1797259.A2989_05240"/>
<evidence type="ECO:0000313" key="4">
    <source>
        <dbReference type="Proteomes" id="UP000177080"/>
    </source>
</evidence>
<dbReference type="InterPro" id="IPR001296">
    <property type="entry name" value="Glyco_trans_1"/>
</dbReference>
<accession>A0A1F4ZG29</accession>
<feature type="domain" description="Glycosyl transferase family 1" evidence="1">
    <location>
        <begin position="179"/>
        <end position="336"/>
    </location>
</feature>
<dbReference type="Gene3D" id="3.40.50.2000">
    <property type="entry name" value="Glycogen Phosphorylase B"/>
    <property type="match status" value="2"/>
</dbReference>
<name>A0A1F4ZG29_9BACT</name>
<evidence type="ECO:0000259" key="2">
    <source>
        <dbReference type="Pfam" id="PF13439"/>
    </source>
</evidence>
<dbReference type="AlphaFoldDB" id="A0A1F4ZG29"/>
<dbReference type="Pfam" id="PF00534">
    <property type="entry name" value="Glycos_transf_1"/>
    <property type="match status" value="1"/>
</dbReference>
<dbReference type="PANTHER" id="PTHR45947:SF3">
    <property type="entry name" value="SULFOQUINOVOSYL TRANSFERASE SQD2"/>
    <property type="match status" value="1"/>
</dbReference>
<dbReference type="GO" id="GO:0016757">
    <property type="term" value="F:glycosyltransferase activity"/>
    <property type="evidence" value="ECO:0007669"/>
    <property type="project" value="InterPro"/>
</dbReference>
<comment type="caution">
    <text evidence="3">The sequence shown here is derived from an EMBL/GenBank/DDBJ whole genome shotgun (WGS) entry which is preliminary data.</text>
</comment>
<dbReference type="Pfam" id="PF13439">
    <property type="entry name" value="Glyco_transf_4"/>
    <property type="match status" value="1"/>
</dbReference>